<dbReference type="eggNOG" id="COG1396">
    <property type="taxonomic scope" value="Bacteria"/>
</dbReference>
<dbReference type="KEGG" id="afo:Afer_0033"/>
<evidence type="ECO:0000256" key="5">
    <source>
        <dbReference type="ARBA" id="ARBA00022723"/>
    </source>
</evidence>
<keyword evidence="8" id="KW-0460">Magnesium</keyword>
<dbReference type="Pfam" id="PF01909">
    <property type="entry name" value="NTP_transf_2"/>
    <property type="match status" value="1"/>
</dbReference>
<evidence type="ECO:0000256" key="6">
    <source>
        <dbReference type="ARBA" id="ARBA00022741"/>
    </source>
</evidence>
<reference evidence="11 12" key="1">
    <citation type="journal article" date="2009" name="Stand. Genomic Sci.">
        <title>Complete genome sequence of Acidimicrobium ferrooxidans type strain (ICP).</title>
        <authorList>
            <person name="Clum A."/>
            <person name="Nolan M."/>
            <person name="Lang E."/>
            <person name="Glavina Del Rio T."/>
            <person name="Tice H."/>
            <person name="Copeland A."/>
            <person name="Cheng J.F."/>
            <person name="Lucas S."/>
            <person name="Chen F."/>
            <person name="Bruce D."/>
            <person name="Goodwin L."/>
            <person name="Pitluck S."/>
            <person name="Ivanova N."/>
            <person name="Mavrommatis K."/>
            <person name="Mikhailova N."/>
            <person name="Pati A."/>
            <person name="Chen A."/>
            <person name="Palaniappan K."/>
            <person name="Goker M."/>
            <person name="Spring S."/>
            <person name="Land M."/>
            <person name="Hauser L."/>
            <person name="Chang Y.J."/>
            <person name="Jeffries C.C."/>
            <person name="Chain P."/>
            <person name="Bristow J."/>
            <person name="Eisen J.A."/>
            <person name="Markowitz V."/>
            <person name="Hugenholtz P."/>
            <person name="Kyrpides N.C."/>
            <person name="Klenk H.P."/>
            <person name="Lapidus A."/>
        </authorList>
    </citation>
    <scope>NUCLEOTIDE SEQUENCE [LARGE SCALE GENOMIC DNA]</scope>
    <source>
        <strain evidence="12">DSM 10331 / JCM 15462 / NBRC 103882 / ICP</strain>
    </source>
</reference>
<dbReference type="Gene3D" id="3.30.460.10">
    <property type="entry name" value="Beta Polymerase, domain 2"/>
    <property type="match status" value="1"/>
</dbReference>
<dbReference type="STRING" id="525909.Afer_0033"/>
<comment type="cofactor">
    <cofactor evidence="1">
        <name>Mg(2+)</name>
        <dbReference type="ChEBI" id="CHEBI:18420"/>
    </cofactor>
</comment>
<dbReference type="AlphaFoldDB" id="C7M1F9"/>
<evidence type="ECO:0000256" key="4">
    <source>
        <dbReference type="ARBA" id="ARBA00022695"/>
    </source>
</evidence>
<dbReference type="HOGENOM" id="CLU_130257_0_0_11"/>
<dbReference type="SUPFAM" id="SSF47413">
    <property type="entry name" value="lambda repressor-like DNA-binding domains"/>
    <property type="match status" value="1"/>
</dbReference>
<dbReference type="GO" id="GO:0016779">
    <property type="term" value="F:nucleotidyltransferase activity"/>
    <property type="evidence" value="ECO:0007669"/>
    <property type="project" value="UniProtKB-KW"/>
</dbReference>
<evidence type="ECO:0000256" key="9">
    <source>
        <dbReference type="ARBA" id="ARBA00038276"/>
    </source>
</evidence>
<dbReference type="PROSITE" id="PS50943">
    <property type="entry name" value="HTH_CROC1"/>
    <property type="match status" value="1"/>
</dbReference>
<dbReference type="GO" id="GO:0005524">
    <property type="term" value="F:ATP binding"/>
    <property type="evidence" value="ECO:0007669"/>
    <property type="project" value="UniProtKB-KW"/>
</dbReference>
<keyword evidence="12" id="KW-1185">Reference proteome</keyword>
<evidence type="ECO:0000256" key="2">
    <source>
        <dbReference type="ARBA" id="ARBA00022649"/>
    </source>
</evidence>
<organism evidence="11 12">
    <name type="scientific">Acidimicrobium ferrooxidans (strain DSM 10331 / JCM 15462 / NBRC 103882 / ICP)</name>
    <dbReference type="NCBI Taxonomy" id="525909"/>
    <lineage>
        <taxon>Bacteria</taxon>
        <taxon>Bacillati</taxon>
        <taxon>Actinomycetota</taxon>
        <taxon>Acidimicrobiia</taxon>
        <taxon>Acidimicrobiales</taxon>
        <taxon>Acidimicrobiaceae</taxon>
        <taxon>Acidimicrobium</taxon>
    </lineage>
</organism>
<protein>
    <submittedName>
        <fullName evidence="11">Transcriptional regulator, XRE family</fullName>
    </submittedName>
</protein>
<dbReference type="InterPro" id="IPR052038">
    <property type="entry name" value="Type-VII_TA_antitoxin"/>
</dbReference>
<evidence type="ECO:0000313" key="11">
    <source>
        <dbReference type="EMBL" id="ACU53008.1"/>
    </source>
</evidence>
<comment type="similarity">
    <text evidence="9">Belongs to the MntA antitoxin family.</text>
</comment>
<evidence type="ECO:0000259" key="10">
    <source>
        <dbReference type="PROSITE" id="PS50943"/>
    </source>
</evidence>
<dbReference type="GO" id="GO:0046872">
    <property type="term" value="F:metal ion binding"/>
    <property type="evidence" value="ECO:0007669"/>
    <property type="project" value="UniProtKB-KW"/>
</dbReference>
<proteinExistence type="inferred from homology"/>
<dbReference type="EMBL" id="CP001631">
    <property type="protein sequence ID" value="ACU53008.1"/>
    <property type="molecule type" value="Genomic_DNA"/>
</dbReference>
<dbReference type="SMART" id="SM00530">
    <property type="entry name" value="HTH_XRE"/>
    <property type="match status" value="1"/>
</dbReference>
<dbReference type="RefSeq" id="WP_012784127.1">
    <property type="nucleotide sequence ID" value="NC_013124.1"/>
</dbReference>
<dbReference type="GO" id="GO:0003677">
    <property type="term" value="F:DNA binding"/>
    <property type="evidence" value="ECO:0007669"/>
    <property type="project" value="InterPro"/>
</dbReference>
<dbReference type="Proteomes" id="UP000000771">
    <property type="component" value="Chromosome"/>
</dbReference>
<dbReference type="CDD" id="cd05403">
    <property type="entry name" value="NT_KNTase_like"/>
    <property type="match status" value="1"/>
</dbReference>
<accession>C7M1F9</accession>
<keyword evidence="4" id="KW-0548">Nucleotidyltransferase</keyword>
<dbReference type="InterPro" id="IPR043519">
    <property type="entry name" value="NT_sf"/>
</dbReference>
<dbReference type="eggNOG" id="COG1669">
    <property type="taxonomic scope" value="Bacteria"/>
</dbReference>
<evidence type="ECO:0000313" key="12">
    <source>
        <dbReference type="Proteomes" id="UP000000771"/>
    </source>
</evidence>
<dbReference type="Pfam" id="PF01381">
    <property type="entry name" value="HTH_3"/>
    <property type="match status" value="1"/>
</dbReference>
<gene>
    <name evidence="11" type="ordered locus">Afer_0033</name>
</gene>
<keyword evidence="5" id="KW-0479">Metal-binding</keyword>
<feature type="domain" description="HTH cro/C1-type" evidence="10">
    <location>
        <begin position="8"/>
        <end position="63"/>
    </location>
</feature>
<sequence length="169" mass="17589">MDSVGEVLREARRRAGLTQAELGRRAGVTQSVVSAYESGARQPSVSMLARLVAAAGAELRMELSEPAGAAAPGGELGQRLRDRRAELQRILARYGLRNARLFGSVARGDAGPDSDIDLLVDVPGGVGLVTLGRCQAEVEQLLGVHVDLVPASDLKAGVAAEVLSEAVPL</sequence>
<evidence type="ECO:0000256" key="7">
    <source>
        <dbReference type="ARBA" id="ARBA00022840"/>
    </source>
</evidence>
<name>C7M1F9_ACIFD</name>
<dbReference type="InterPro" id="IPR001387">
    <property type="entry name" value="Cro/C1-type_HTH"/>
</dbReference>
<dbReference type="PANTHER" id="PTHR33571">
    <property type="entry name" value="SSL8005 PROTEIN"/>
    <property type="match status" value="1"/>
</dbReference>
<dbReference type="SUPFAM" id="SSF81301">
    <property type="entry name" value="Nucleotidyltransferase"/>
    <property type="match status" value="1"/>
</dbReference>
<keyword evidence="7" id="KW-0067">ATP-binding</keyword>
<evidence type="ECO:0000256" key="3">
    <source>
        <dbReference type="ARBA" id="ARBA00022679"/>
    </source>
</evidence>
<keyword evidence="2" id="KW-1277">Toxin-antitoxin system</keyword>
<evidence type="ECO:0000256" key="1">
    <source>
        <dbReference type="ARBA" id="ARBA00001946"/>
    </source>
</evidence>
<dbReference type="Gene3D" id="1.10.260.40">
    <property type="entry name" value="lambda repressor-like DNA-binding domains"/>
    <property type="match status" value="1"/>
</dbReference>
<keyword evidence="6" id="KW-0547">Nucleotide-binding</keyword>
<dbReference type="CDD" id="cd00093">
    <property type="entry name" value="HTH_XRE"/>
    <property type="match status" value="1"/>
</dbReference>
<dbReference type="InterPro" id="IPR010982">
    <property type="entry name" value="Lambda_DNA-bd_dom_sf"/>
</dbReference>
<dbReference type="InterPro" id="IPR002934">
    <property type="entry name" value="Polymerase_NTP_transf_dom"/>
</dbReference>
<dbReference type="PANTHER" id="PTHR33571:SF12">
    <property type="entry name" value="BSL3053 PROTEIN"/>
    <property type="match status" value="1"/>
</dbReference>
<evidence type="ECO:0000256" key="8">
    <source>
        <dbReference type="ARBA" id="ARBA00022842"/>
    </source>
</evidence>
<keyword evidence="3" id="KW-0808">Transferase</keyword>